<gene>
    <name evidence="4" type="ORF">S01H4_32558</name>
</gene>
<keyword evidence="1" id="KW-0489">Methyltransferase</keyword>
<dbReference type="GO" id="GO:0032259">
    <property type="term" value="P:methylation"/>
    <property type="evidence" value="ECO:0007669"/>
    <property type="project" value="UniProtKB-KW"/>
</dbReference>
<evidence type="ECO:0000313" key="4">
    <source>
        <dbReference type="EMBL" id="GAG74806.1"/>
    </source>
</evidence>
<dbReference type="InterPro" id="IPR029063">
    <property type="entry name" value="SAM-dependent_MTases_sf"/>
</dbReference>
<sequence length="120" mass="14036">IFWDKQTEQTQWGDGELAYTSFAGVITKYTFAWNGMIQGNMKTKEIRIHPTQKPVQLYRWLLQNYAKEGDLIFDSHMGSGSSVIACIEEKFDYIACEIDKDYYDSAIKRIENYKAQLKLF</sequence>
<keyword evidence="2" id="KW-0808">Transferase</keyword>
<dbReference type="Pfam" id="PF01555">
    <property type="entry name" value="N6_N4_Mtase"/>
    <property type="match status" value="1"/>
</dbReference>
<protein>
    <recommendedName>
        <fullName evidence="3">DNA methylase N-4/N-6 domain-containing protein</fullName>
    </recommendedName>
</protein>
<evidence type="ECO:0000259" key="3">
    <source>
        <dbReference type="Pfam" id="PF01555"/>
    </source>
</evidence>
<dbReference type="PRINTS" id="PR00508">
    <property type="entry name" value="S21N4MTFRASE"/>
</dbReference>
<dbReference type="AlphaFoldDB" id="X1BRL7"/>
<dbReference type="SUPFAM" id="SSF53335">
    <property type="entry name" value="S-adenosyl-L-methionine-dependent methyltransferases"/>
    <property type="match status" value="1"/>
</dbReference>
<dbReference type="InterPro" id="IPR001091">
    <property type="entry name" value="RM_Methyltransferase"/>
</dbReference>
<dbReference type="GO" id="GO:0008170">
    <property type="term" value="F:N-methyltransferase activity"/>
    <property type="evidence" value="ECO:0007669"/>
    <property type="project" value="InterPro"/>
</dbReference>
<name>X1BRL7_9ZZZZ</name>
<evidence type="ECO:0000256" key="2">
    <source>
        <dbReference type="ARBA" id="ARBA00022679"/>
    </source>
</evidence>
<comment type="caution">
    <text evidence="4">The sequence shown here is derived from an EMBL/GenBank/DDBJ whole genome shotgun (WGS) entry which is preliminary data.</text>
</comment>
<feature type="domain" description="DNA methylase N-4/N-6" evidence="3">
    <location>
        <begin position="33"/>
        <end position="107"/>
    </location>
</feature>
<dbReference type="EMBL" id="BART01017037">
    <property type="protein sequence ID" value="GAG74806.1"/>
    <property type="molecule type" value="Genomic_DNA"/>
</dbReference>
<proteinExistence type="predicted"/>
<accession>X1BRL7</accession>
<organism evidence="4">
    <name type="scientific">marine sediment metagenome</name>
    <dbReference type="NCBI Taxonomy" id="412755"/>
    <lineage>
        <taxon>unclassified sequences</taxon>
        <taxon>metagenomes</taxon>
        <taxon>ecological metagenomes</taxon>
    </lineage>
</organism>
<feature type="non-terminal residue" evidence="4">
    <location>
        <position position="1"/>
    </location>
</feature>
<dbReference type="Gene3D" id="3.40.50.150">
    <property type="entry name" value="Vaccinia Virus protein VP39"/>
    <property type="match status" value="1"/>
</dbReference>
<dbReference type="InterPro" id="IPR002941">
    <property type="entry name" value="DNA_methylase_N4/N6"/>
</dbReference>
<evidence type="ECO:0000256" key="1">
    <source>
        <dbReference type="ARBA" id="ARBA00022603"/>
    </source>
</evidence>
<reference evidence="4" key="1">
    <citation type="journal article" date="2014" name="Front. Microbiol.">
        <title>High frequency of phylogenetically diverse reductive dehalogenase-homologous genes in deep subseafloor sedimentary metagenomes.</title>
        <authorList>
            <person name="Kawai M."/>
            <person name="Futagami T."/>
            <person name="Toyoda A."/>
            <person name="Takaki Y."/>
            <person name="Nishi S."/>
            <person name="Hori S."/>
            <person name="Arai W."/>
            <person name="Tsubouchi T."/>
            <person name="Morono Y."/>
            <person name="Uchiyama I."/>
            <person name="Ito T."/>
            <person name="Fujiyama A."/>
            <person name="Inagaki F."/>
            <person name="Takami H."/>
        </authorList>
    </citation>
    <scope>NUCLEOTIDE SEQUENCE</scope>
    <source>
        <strain evidence="4">Expedition CK06-06</strain>
    </source>
</reference>
<dbReference type="GO" id="GO:0003677">
    <property type="term" value="F:DNA binding"/>
    <property type="evidence" value="ECO:0007669"/>
    <property type="project" value="InterPro"/>
</dbReference>